<proteinExistence type="predicted"/>
<accession>A0A8B6F283</accession>
<sequence>MLTLSIECLDTRRAPYRLAVNMATLLNLTRNFSQTGLSRSGFTFMKLIADEEGRTSKKLISRTAIVLAMCGISMSLFCTRQLSEKPATCSLVGRQK</sequence>
<evidence type="ECO:0000313" key="2">
    <source>
        <dbReference type="Proteomes" id="UP000596742"/>
    </source>
</evidence>
<reference evidence="1" key="1">
    <citation type="submission" date="2018-11" db="EMBL/GenBank/DDBJ databases">
        <authorList>
            <person name="Alioto T."/>
            <person name="Alioto T."/>
        </authorList>
    </citation>
    <scope>NUCLEOTIDE SEQUENCE</scope>
</reference>
<keyword evidence="2" id="KW-1185">Reference proteome</keyword>
<dbReference type="EMBL" id="UYJE01006028">
    <property type="protein sequence ID" value="VDI42513.1"/>
    <property type="molecule type" value="Genomic_DNA"/>
</dbReference>
<evidence type="ECO:0000313" key="1">
    <source>
        <dbReference type="EMBL" id="VDI42513.1"/>
    </source>
</evidence>
<gene>
    <name evidence="1" type="ORF">MGAL_10B024930</name>
</gene>
<dbReference type="Proteomes" id="UP000596742">
    <property type="component" value="Unassembled WGS sequence"/>
</dbReference>
<organism evidence="1 2">
    <name type="scientific">Mytilus galloprovincialis</name>
    <name type="common">Mediterranean mussel</name>
    <dbReference type="NCBI Taxonomy" id="29158"/>
    <lineage>
        <taxon>Eukaryota</taxon>
        <taxon>Metazoa</taxon>
        <taxon>Spiralia</taxon>
        <taxon>Lophotrochozoa</taxon>
        <taxon>Mollusca</taxon>
        <taxon>Bivalvia</taxon>
        <taxon>Autobranchia</taxon>
        <taxon>Pteriomorphia</taxon>
        <taxon>Mytilida</taxon>
        <taxon>Mytiloidea</taxon>
        <taxon>Mytilidae</taxon>
        <taxon>Mytilinae</taxon>
        <taxon>Mytilus</taxon>
    </lineage>
</organism>
<comment type="caution">
    <text evidence="1">The sequence shown here is derived from an EMBL/GenBank/DDBJ whole genome shotgun (WGS) entry which is preliminary data.</text>
</comment>
<name>A0A8B6F283_MYTGA</name>
<dbReference type="AlphaFoldDB" id="A0A8B6F283"/>
<protein>
    <submittedName>
        <fullName evidence="1">Uncharacterized protein</fullName>
    </submittedName>
</protein>